<dbReference type="InterPro" id="IPR025381">
    <property type="entry name" value="DUF4296"/>
</dbReference>
<evidence type="ECO:0000313" key="2">
    <source>
        <dbReference type="EMBL" id="BCI62549.1"/>
    </source>
</evidence>
<dbReference type="Pfam" id="PF14129">
    <property type="entry name" value="DUF4296"/>
    <property type="match status" value="1"/>
</dbReference>
<organism evidence="2 3">
    <name type="scientific">Coprobacter secundus subsp. similis</name>
    <dbReference type="NCBI Taxonomy" id="2751153"/>
    <lineage>
        <taxon>Bacteria</taxon>
        <taxon>Pseudomonadati</taxon>
        <taxon>Bacteroidota</taxon>
        <taxon>Bacteroidia</taxon>
        <taxon>Bacteroidales</taxon>
        <taxon>Barnesiellaceae</taxon>
        <taxon>Coprobacter</taxon>
    </lineage>
</organism>
<proteinExistence type="predicted"/>
<gene>
    <name evidence="2" type="ORF">Cop2CBH44_09020</name>
</gene>
<dbReference type="RefSeq" id="WP_021929466.1">
    <property type="nucleotide sequence ID" value="NZ_AP023322.1"/>
</dbReference>
<sequence>MKTSFHILVCLIINTLFIACDHTPDYILKEKQMEDLLVDIHKSEALIETEYEKFNTSEKKEALRESVFRKHNTNKAQFDTSLMWYGRNLEKYVDIYGKVIERLRTQEKQVSGLITDNNSQPLSRPGDSINIWRRDNFFIFEPHAGRQVFTFEINSDENTREQDIFVLKLKFGMLPKQHINYPKVILALKQQNDSIRFTSTDIRHDGPVSLMITSDKGTKASRIFGSVIVPSEPSRATMYIDSISLMRIRYKEGIIPKTSEKIPPSLHNVEKKDSIKNK</sequence>
<reference evidence="3" key="1">
    <citation type="submission" date="2020-07" db="EMBL/GenBank/DDBJ databases">
        <title>Complete genome sequencing of Coprobacter sp. strain 2CBH44.</title>
        <authorList>
            <person name="Sakamoto M."/>
            <person name="Murakami T."/>
            <person name="Mori H."/>
        </authorList>
    </citation>
    <scope>NUCLEOTIDE SEQUENCE [LARGE SCALE GENOMIC DNA]</scope>
    <source>
        <strain evidence="3">2CBH44</strain>
    </source>
</reference>
<protein>
    <recommendedName>
        <fullName evidence="1">DUF4296 domain-containing protein</fullName>
    </recommendedName>
</protein>
<dbReference type="Proteomes" id="UP000594042">
    <property type="component" value="Chromosome"/>
</dbReference>
<evidence type="ECO:0000313" key="3">
    <source>
        <dbReference type="Proteomes" id="UP000594042"/>
    </source>
</evidence>
<name>A0A7G1HS52_9BACT</name>
<dbReference type="KEGG" id="copr:Cop2CBH44_09020"/>
<dbReference type="AlphaFoldDB" id="A0A7G1HS52"/>
<feature type="domain" description="DUF4296" evidence="1">
    <location>
        <begin position="24"/>
        <end position="108"/>
    </location>
</feature>
<accession>A0A7G1HS52</accession>
<dbReference type="PROSITE" id="PS51257">
    <property type="entry name" value="PROKAR_LIPOPROTEIN"/>
    <property type="match status" value="1"/>
</dbReference>
<dbReference type="EMBL" id="AP023322">
    <property type="protein sequence ID" value="BCI62549.1"/>
    <property type="molecule type" value="Genomic_DNA"/>
</dbReference>
<keyword evidence="3" id="KW-1185">Reference proteome</keyword>
<evidence type="ECO:0000259" key="1">
    <source>
        <dbReference type="Pfam" id="PF14129"/>
    </source>
</evidence>